<dbReference type="PANTHER" id="PTHR30349">
    <property type="entry name" value="PHAGE INTEGRASE-RELATED"/>
    <property type="match status" value="1"/>
</dbReference>
<dbReference type="Gene3D" id="1.10.443.10">
    <property type="entry name" value="Intergrase catalytic core"/>
    <property type="match status" value="1"/>
</dbReference>
<dbReference type="Gene3D" id="1.10.150.130">
    <property type="match status" value="1"/>
</dbReference>
<dbReference type="GO" id="GO:0006310">
    <property type="term" value="P:DNA recombination"/>
    <property type="evidence" value="ECO:0007669"/>
    <property type="project" value="UniProtKB-KW"/>
</dbReference>
<evidence type="ECO:0008006" key="10">
    <source>
        <dbReference type="Google" id="ProtNLM"/>
    </source>
</evidence>
<feature type="domain" description="Core-binding (CB)" evidence="7">
    <location>
        <begin position="3"/>
        <end position="96"/>
    </location>
</feature>
<dbReference type="GO" id="GO:0003677">
    <property type="term" value="F:DNA binding"/>
    <property type="evidence" value="ECO:0007669"/>
    <property type="project" value="UniProtKB-UniRule"/>
</dbReference>
<dbReference type="InterPro" id="IPR013762">
    <property type="entry name" value="Integrase-like_cat_sf"/>
</dbReference>
<gene>
    <name evidence="8" type="ORF">A3C15_03150</name>
</gene>
<dbReference type="AlphaFoldDB" id="A0A1F6M8Q6"/>
<accession>A0A1F6M8Q6</accession>
<feature type="non-terminal residue" evidence="8">
    <location>
        <position position="230"/>
    </location>
</feature>
<keyword evidence="4" id="KW-0233">DNA recombination</keyword>
<dbReference type="PROSITE" id="PS51898">
    <property type="entry name" value="TYR_RECOMBINASE"/>
    <property type="match status" value="1"/>
</dbReference>
<dbReference type="Proteomes" id="UP000176532">
    <property type="component" value="Unassembled WGS sequence"/>
</dbReference>
<protein>
    <recommendedName>
        <fullName evidence="10">Core-binding (CB) domain-containing protein</fullName>
    </recommendedName>
</protein>
<reference evidence="8 9" key="1">
    <citation type="journal article" date="2016" name="Nat. Commun.">
        <title>Thousands of microbial genomes shed light on interconnected biogeochemical processes in an aquifer system.</title>
        <authorList>
            <person name="Anantharaman K."/>
            <person name="Brown C.T."/>
            <person name="Hug L.A."/>
            <person name="Sharon I."/>
            <person name="Castelle C.J."/>
            <person name="Probst A.J."/>
            <person name="Thomas B.C."/>
            <person name="Singh A."/>
            <person name="Wilkins M.J."/>
            <person name="Karaoz U."/>
            <person name="Brodie E.L."/>
            <person name="Williams K.H."/>
            <person name="Hubbard S.S."/>
            <person name="Banfield J.F."/>
        </authorList>
    </citation>
    <scope>NUCLEOTIDE SEQUENCE [LARGE SCALE GENOMIC DNA]</scope>
</reference>
<evidence type="ECO:0000313" key="9">
    <source>
        <dbReference type="Proteomes" id="UP000176532"/>
    </source>
</evidence>
<evidence type="ECO:0000256" key="3">
    <source>
        <dbReference type="ARBA" id="ARBA00023125"/>
    </source>
</evidence>
<name>A0A1F6M8Q6_9BACT</name>
<comment type="similarity">
    <text evidence="1">Belongs to the 'phage' integrase family.</text>
</comment>
<evidence type="ECO:0000256" key="2">
    <source>
        <dbReference type="ARBA" id="ARBA00022908"/>
    </source>
</evidence>
<evidence type="ECO:0000256" key="4">
    <source>
        <dbReference type="ARBA" id="ARBA00023172"/>
    </source>
</evidence>
<dbReference type="Pfam" id="PF02899">
    <property type="entry name" value="Phage_int_SAM_1"/>
    <property type="match status" value="1"/>
</dbReference>
<dbReference type="InterPro" id="IPR011010">
    <property type="entry name" value="DNA_brk_join_enz"/>
</dbReference>
<dbReference type="EMBL" id="MFQD01000024">
    <property type="protein sequence ID" value="OGH67981.1"/>
    <property type="molecule type" value="Genomic_DNA"/>
</dbReference>
<dbReference type="PANTHER" id="PTHR30349:SF41">
    <property type="entry name" value="INTEGRASE_RECOMBINASE PROTEIN MJ0367-RELATED"/>
    <property type="match status" value="1"/>
</dbReference>
<evidence type="ECO:0000259" key="7">
    <source>
        <dbReference type="PROSITE" id="PS51900"/>
    </source>
</evidence>
<dbReference type="STRING" id="1798682.A3C15_03150"/>
<dbReference type="Pfam" id="PF00589">
    <property type="entry name" value="Phage_integrase"/>
    <property type="match status" value="1"/>
</dbReference>
<evidence type="ECO:0000256" key="5">
    <source>
        <dbReference type="PROSITE-ProRule" id="PRU01248"/>
    </source>
</evidence>
<evidence type="ECO:0000256" key="1">
    <source>
        <dbReference type="ARBA" id="ARBA00008857"/>
    </source>
</evidence>
<dbReference type="InterPro" id="IPR050090">
    <property type="entry name" value="Tyrosine_recombinase_XerCD"/>
</dbReference>
<dbReference type="InterPro" id="IPR002104">
    <property type="entry name" value="Integrase_catalytic"/>
</dbReference>
<keyword evidence="2" id="KW-0229">DNA integration</keyword>
<dbReference type="GO" id="GO:0015074">
    <property type="term" value="P:DNA integration"/>
    <property type="evidence" value="ECO:0007669"/>
    <property type="project" value="UniProtKB-KW"/>
</dbReference>
<dbReference type="SUPFAM" id="SSF56349">
    <property type="entry name" value="DNA breaking-rejoining enzymes"/>
    <property type="match status" value="1"/>
</dbReference>
<evidence type="ECO:0000259" key="6">
    <source>
        <dbReference type="PROSITE" id="PS51898"/>
    </source>
</evidence>
<dbReference type="InterPro" id="IPR004107">
    <property type="entry name" value="Integrase_SAM-like_N"/>
</dbReference>
<dbReference type="InterPro" id="IPR010998">
    <property type="entry name" value="Integrase_recombinase_N"/>
</dbReference>
<dbReference type="InterPro" id="IPR044068">
    <property type="entry name" value="CB"/>
</dbReference>
<dbReference type="PROSITE" id="PS51900">
    <property type="entry name" value="CB"/>
    <property type="match status" value="1"/>
</dbReference>
<keyword evidence="3 5" id="KW-0238">DNA-binding</keyword>
<proteinExistence type="inferred from homology"/>
<comment type="caution">
    <text evidence="8">The sequence shown here is derived from an EMBL/GenBank/DDBJ whole genome shotgun (WGS) entry which is preliminary data.</text>
</comment>
<evidence type="ECO:0000313" key="8">
    <source>
        <dbReference type="EMBL" id="OGH67981.1"/>
    </source>
</evidence>
<feature type="domain" description="Tyr recombinase" evidence="6">
    <location>
        <begin position="116"/>
        <end position="230"/>
    </location>
</feature>
<organism evidence="8 9">
    <name type="scientific">Candidatus Magasanikbacteria bacterium RIFCSPHIGHO2_02_FULL_50_9b</name>
    <dbReference type="NCBI Taxonomy" id="1798682"/>
    <lineage>
        <taxon>Bacteria</taxon>
        <taxon>Candidatus Magasanikiibacteriota</taxon>
    </lineage>
</organism>
<sequence>MQPRLDTLSNDFLDHLEIEKNRSLLTRRNYELYLRRFIGFMRTTRKTVSPANVTYDAVRAYRLWLHRFVDAQGQPLSPATQNYHLIAIRSFLKYLAKREIASLAAERVELGKMPDRHVSFLTGEELRRFLDAPLQFGHDELLGMRDKAILELLFSTGLRVSELVSLKRDDVELVRGEIGVIGKGRKRRVVFVSPDSREWIKKYVKSRRDMSPFLFANHDRAAETREKRKA</sequence>